<gene>
    <name evidence="2" type="ORF">MRSR164_18355</name>
</gene>
<protein>
    <submittedName>
        <fullName evidence="2">Uncharacterized protein</fullName>
    </submittedName>
</protein>
<feature type="region of interest" description="Disordered" evidence="1">
    <location>
        <begin position="115"/>
        <end position="173"/>
    </location>
</feature>
<feature type="region of interest" description="Disordered" evidence="1">
    <location>
        <begin position="67"/>
        <end position="87"/>
    </location>
</feature>
<name>A0ABU7TDF0_9HYPH</name>
<keyword evidence="3" id="KW-1185">Reference proteome</keyword>
<evidence type="ECO:0000256" key="1">
    <source>
        <dbReference type="SAM" id="MobiDB-lite"/>
    </source>
</evidence>
<proteinExistence type="predicted"/>
<dbReference type="EMBL" id="MLBY01000005">
    <property type="protein sequence ID" value="MEE7458666.1"/>
    <property type="molecule type" value="Genomic_DNA"/>
</dbReference>
<feature type="compositionally biased region" description="Low complexity" evidence="1">
    <location>
        <begin position="142"/>
        <end position="166"/>
    </location>
</feature>
<evidence type="ECO:0000313" key="2">
    <source>
        <dbReference type="EMBL" id="MEE7458666.1"/>
    </source>
</evidence>
<evidence type="ECO:0000313" key="3">
    <source>
        <dbReference type="Proteomes" id="UP001349262"/>
    </source>
</evidence>
<comment type="caution">
    <text evidence="2">The sequence shown here is derived from an EMBL/GenBank/DDBJ whole genome shotgun (WGS) entry which is preliminary data.</text>
</comment>
<reference evidence="2 3" key="1">
    <citation type="journal article" date="2012" name="Genet. Mol. Biol.">
        <title>Analysis of 16S rRNA and mxaF genes revealing insights into Methylobacterium niche-specific plant association.</title>
        <authorList>
            <person name="Dourado M.N."/>
            <person name="Andreote F.D."/>
            <person name="Dini-Andreote F."/>
            <person name="Conti R."/>
            <person name="Araujo J.M."/>
            <person name="Araujo W.L."/>
        </authorList>
    </citation>
    <scope>NUCLEOTIDE SEQUENCE [LARGE SCALE GENOMIC DNA]</scope>
    <source>
        <strain evidence="2 3">SR1.6/4</strain>
    </source>
</reference>
<organism evidence="2 3">
    <name type="scientific">Methylobacterium radiotolerans</name>
    <dbReference type="NCBI Taxonomy" id="31998"/>
    <lineage>
        <taxon>Bacteria</taxon>
        <taxon>Pseudomonadati</taxon>
        <taxon>Pseudomonadota</taxon>
        <taxon>Alphaproteobacteria</taxon>
        <taxon>Hyphomicrobiales</taxon>
        <taxon>Methylobacteriaceae</taxon>
        <taxon>Methylobacterium</taxon>
    </lineage>
</organism>
<dbReference type="Proteomes" id="UP001349262">
    <property type="component" value="Unassembled WGS sequence"/>
</dbReference>
<accession>A0ABU7TDF0</accession>
<sequence length="173" mass="17981">MEHYRSVFATTAVMVLGLVATSPLLQRQDSDASQPKTNLVIASGVEGTDSKGWSDPPRRVDPAVIATAASPEGEDDGLGSPRPASFTLLPPETAALLTASSAFASSEPAQRVQAVRRHRAAKVASRSRPDVTARAPTAEVSPQNQPAAPQPQRAAGIDPIGDLLRGLGIGRDS</sequence>